<dbReference type="CDD" id="cd02440">
    <property type="entry name" value="AdoMet_MTases"/>
    <property type="match status" value="1"/>
</dbReference>
<feature type="domain" description="S-adenosylmethionine-dependent methyltransferase Rv2258c-like winged HTH" evidence="2">
    <location>
        <begin position="37"/>
        <end position="103"/>
    </location>
</feature>
<proteinExistence type="predicted"/>
<dbReference type="InterPro" id="IPR036390">
    <property type="entry name" value="WH_DNA-bd_sf"/>
</dbReference>
<dbReference type="Pfam" id="PF13847">
    <property type="entry name" value="Methyltransf_31"/>
    <property type="match status" value="1"/>
</dbReference>
<accession>A0ABQ1VZG5</accession>
<sequence>MKENTIQRKRGRPERVEDFAHHVLDDLSAAERVRMSFLGSQLGLFKAMANAGPMTVGQIARNSGASTKLVKHWADSLAADGYLVHEEETDTFCLPEAHAIAMTDPTSPYYVGNRFMKANGNQLIKPMELTHALPSNYVKRSLLPPDVSGRFFSEEYLSSLLHSWIPGIEGLAAKLESGVLVADLGSGRHGASTLVMAGLFPNSTFLGFDRYVSSVERANLLARQKHIPNAHFEWATDEHVYAYQYDLITLIESAHHMGTNLQDLLAECKKVLKTDGVLVVAEAKDGNIVSEEQYQRLRSTRVIPTVSEHVYRVERGIDGHEHELQKAATAAGFSVFRKVAETWYDKVYELRP</sequence>
<dbReference type="SUPFAM" id="SSF46785">
    <property type="entry name" value="Winged helix' DNA-binding domain"/>
    <property type="match status" value="1"/>
</dbReference>
<dbReference type="EMBL" id="BMFP01000001">
    <property type="protein sequence ID" value="GGG05890.1"/>
    <property type="molecule type" value="Genomic_DNA"/>
</dbReference>
<reference evidence="4" key="1">
    <citation type="journal article" date="2019" name="Int. J. Syst. Evol. Microbiol.">
        <title>The Global Catalogue of Microorganisms (GCM) 10K type strain sequencing project: providing services to taxonomists for standard genome sequencing and annotation.</title>
        <authorList>
            <consortium name="The Broad Institute Genomics Platform"/>
            <consortium name="The Broad Institute Genome Sequencing Center for Infectious Disease"/>
            <person name="Wu L."/>
            <person name="Ma J."/>
        </authorList>
    </citation>
    <scope>NUCLEOTIDE SEQUENCE [LARGE SCALE GENOMIC DNA]</scope>
    <source>
        <strain evidence="4">CGMCC 1.12749</strain>
    </source>
</reference>
<dbReference type="InterPro" id="IPR036388">
    <property type="entry name" value="WH-like_DNA-bd_sf"/>
</dbReference>
<dbReference type="InterPro" id="IPR048711">
    <property type="entry name" value="WHD_Rv2258c"/>
</dbReference>
<comment type="caution">
    <text evidence="3">The sequence shown here is derived from an EMBL/GenBank/DDBJ whole genome shotgun (WGS) entry which is preliminary data.</text>
</comment>
<dbReference type="Pfam" id="PF21320">
    <property type="entry name" value="WHD_Rv2258c"/>
    <property type="match status" value="1"/>
</dbReference>
<evidence type="ECO:0000313" key="3">
    <source>
        <dbReference type="EMBL" id="GGG05890.1"/>
    </source>
</evidence>
<dbReference type="InterPro" id="IPR029063">
    <property type="entry name" value="SAM-dependent_MTases_sf"/>
</dbReference>
<evidence type="ECO:0000313" key="4">
    <source>
        <dbReference type="Proteomes" id="UP000634043"/>
    </source>
</evidence>
<dbReference type="InterPro" id="IPR053173">
    <property type="entry name" value="SAM-binding_MTase"/>
</dbReference>
<evidence type="ECO:0008006" key="5">
    <source>
        <dbReference type="Google" id="ProtNLM"/>
    </source>
</evidence>
<gene>
    <name evidence="3" type="ORF">GCM10011323_08210</name>
</gene>
<dbReference type="Gene3D" id="1.10.10.10">
    <property type="entry name" value="Winged helix-like DNA-binding domain superfamily/Winged helix DNA-binding domain"/>
    <property type="match status" value="1"/>
</dbReference>
<evidence type="ECO:0000259" key="2">
    <source>
        <dbReference type="Pfam" id="PF21320"/>
    </source>
</evidence>
<dbReference type="PANTHER" id="PTHR45128:SF2">
    <property type="entry name" value="METHYLTRANSFERASE DOMAIN-CONTAINING PROTEIN"/>
    <property type="match status" value="1"/>
</dbReference>
<protein>
    <recommendedName>
        <fullName evidence="5">Class I SAM-dependent methyltransferase</fullName>
    </recommendedName>
</protein>
<keyword evidence="4" id="KW-1185">Reference proteome</keyword>
<organism evidence="3 4">
    <name type="scientific">Pontibacter amylolyticus</name>
    <dbReference type="NCBI Taxonomy" id="1424080"/>
    <lineage>
        <taxon>Bacteria</taxon>
        <taxon>Pseudomonadati</taxon>
        <taxon>Bacteroidota</taxon>
        <taxon>Cytophagia</taxon>
        <taxon>Cytophagales</taxon>
        <taxon>Hymenobacteraceae</taxon>
        <taxon>Pontibacter</taxon>
    </lineage>
</organism>
<evidence type="ECO:0000259" key="1">
    <source>
        <dbReference type="Pfam" id="PF13847"/>
    </source>
</evidence>
<feature type="domain" description="Methyltransferase" evidence="1">
    <location>
        <begin position="176"/>
        <end position="292"/>
    </location>
</feature>
<dbReference type="SUPFAM" id="SSF53335">
    <property type="entry name" value="S-adenosyl-L-methionine-dependent methyltransferases"/>
    <property type="match status" value="1"/>
</dbReference>
<dbReference type="InterPro" id="IPR025714">
    <property type="entry name" value="Methyltranfer_dom"/>
</dbReference>
<dbReference type="Gene3D" id="3.40.50.150">
    <property type="entry name" value="Vaccinia Virus protein VP39"/>
    <property type="match status" value="1"/>
</dbReference>
<name>A0ABQ1VZG5_9BACT</name>
<dbReference type="RefSeq" id="WP_188500218.1">
    <property type="nucleotide sequence ID" value="NZ_BMFP01000001.1"/>
</dbReference>
<dbReference type="PANTHER" id="PTHR45128">
    <property type="entry name" value="METHYLTRANSFERASE TYPE 11"/>
    <property type="match status" value="1"/>
</dbReference>
<dbReference type="Proteomes" id="UP000634043">
    <property type="component" value="Unassembled WGS sequence"/>
</dbReference>